<accession>D7BC80</accession>
<feature type="signal peptide" evidence="4">
    <location>
        <begin position="1"/>
        <end position="20"/>
    </location>
</feature>
<gene>
    <name evidence="6" type="ordered locus">Mesil_2731</name>
</gene>
<dbReference type="GO" id="GO:1904680">
    <property type="term" value="F:peptide transmembrane transporter activity"/>
    <property type="evidence" value="ECO:0007669"/>
    <property type="project" value="TreeGrafter"/>
</dbReference>
<comment type="similarity">
    <text evidence="1">Belongs to the bacterial solute-binding protein 5 family.</text>
</comment>
<evidence type="ECO:0000256" key="3">
    <source>
        <dbReference type="ARBA" id="ARBA00022729"/>
    </source>
</evidence>
<dbReference type="Proteomes" id="UP000001916">
    <property type="component" value="Chromosome"/>
</dbReference>
<dbReference type="CDD" id="cd08513">
    <property type="entry name" value="PBP2_thermophilic_Hb8_like"/>
    <property type="match status" value="1"/>
</dbReference>
<dbReference type="RefSeq" id="WP_013159113.1">
    <property type="nucleotide sequence ID" value="NC_014212.1"/>
</dbReference>
<evidence type="ECO:0000259" key="5">
    <source>
        <dbReference type="Pfam" id="PF00496"/>
    </source>
</evidence>
<evidence type="ECO:0000256" key="4">
    <source>
        <dbReference type="SAM" id="SignalP"/>
    </source>
</evidence>
<dbReference type="STRING" id="526227.Mesil_2731"/>
<proteinExistence type="inferred from homology"/>
<reference evidence="6 7" key="1">
    <citation type="journal article" date="2010" name="Stand. Genomic Sci.">
        <title>Complete genome sequence of Meiothermus silvanus type strain (VI-R2).</title>
        <authorList>
            <person name="Sikorski J."/>
            <person name="Tindall B.J."/>
            <person name="Lowry S."/>
            <person name="Lucas S."/>
            <person name="Nolan M."/>
            <person name="Copeland A."/>
            <person name="Glavina Del Rio T."/>
            <person name="Tice H."/>
            <person name="Cheng J.F."/>
            <person name="Han C."/>
            <person name="Pitluck S."/>
            <person name="Liolios K."/>
            <person name="Ivanova N."/>
            <person name="Mavromatis K."/>
            <person name="Mikhailova N."/>
            <person name="Pati A."/>
            <person name="Goodwin L."/>
            <person name="Chen A."/>
            <person name="Palaniappan K."/>
            <person name="Land M."/>
            <person name="Hauser L."/>
            <person name="Chang Y.J."/>
            <person name="Jeffries C.D."/>
            <person name="Rohde M."/>
            <person name="Goker M."/>
            <person name="Woyke T."/>
            <person name="Bristow J."/>
            <person name="Eisen J.A."/>
            <person name="Markowitz V."/>
            <person name="Hugenholtz P."/>
            <person name="Kyrpides N.C."/>
            <person name="Klenk H.P."/>
            <person name="Lapidus A."/>
        </authorList>
    </citation>
    <scope>NUCLEOTIDE SEQUENCE [LARGE SCALE GENOMIC DNA]</scope>
    <source>
        <strain evidence="7">ATCC 700542 / DSM 9946 / VI-R2</strain>
    </source>
</reference>
<dbReference type="OrthoDB" id="137511at2"/>
<evidence type="ECO:0000313" key="7">
    <source>
        <dbReference type="Proteomes" id="UP000001916"/>
    </source>
</evidence>
<dbReference type="InterPro" id="IPR000914">
    <property type="entry name" value="SBP_5_dom"/>
</dbReference>
<dbReference type="HOGENOM" id="CLU_017028_8_6_0"/>
<keyword evidence="2" id="KW-0813">Transport</keyword>
<dbReference type="SUPFAM" id="SSF53850">
    <property type="entry name" value="Periplasmic binding protein-like II"/>
    <property type="match status" value="1"/>
</dbReference>
<dbReference type="Pfam" id="PF00496">
    <property type="entry name" value="SBP_bac_5"/>
    <property type="match status" value="1"/>
</dbReference>
<dbReference type="Gene3D" id="3.90.76.10">
    <property type="entry name" value="Dipeptide-binding Protein, Domain 1"/>
    <property type="match status" value="1"/>
</dbReference>
<dbReference type="InterPro" id="IPR039424">
    <property type="entry name" value="SBP_5"/>
</dbReference>
<dbReference type="AlphaFoldDB" id="D7BC80"/>
<evidence type="ECO:0000313" key="6">
    <source>
        <dbReference type="EMBL" id="ADH64577.1"/>
    </source>
</evidence>
<dbReference type="PANTHER" id="PTHR30290">
    <property type="entry name" value="PERIPLASMIC BINDING COMPONENT OF ABC TRANSPORTER"/>
    <property type="match status" value="1"/>
</dbReference>
<feature type="chain" id="PRO_5003093295" evidence="4">
    <location>
        <begin position="21"/>
        <end position="622"/>
    </location>
</feature>
<dbReference type="eggNOG" id="COG0747">
    <property type="taxonomic scope" value="Bacteria"/>
</dbReference>
<name>D7BC80_ALLS1</name>
<evidence type="ECO:0000256" key="2">
    <source>
        <dbReference type="ARBA" id="ARBA00022448"/>
    </source>
</evidence>
<keyword evidence="3 4" id="KW-0732">Signal</keyword>
<dbReference type="Gene3D" id="3.40.190.10">
    <property type="entry name" value="Periplasmic binding protein-like II"/>
    <property type="match status" value="1"/>
</dbReference>
<dbReference type="EMBL" id="CP002042">
    <property type="protein sequence ID" value="ADH64577.1"/>
    <property type="molecule type" value="Genomic_DNA"/>
</dbReference>
<dbReference type="KEGG" id="msv:Mesil_2731"/>
<dbReference type="GO" id="GO:0015833">
    <property type="term" value="P:peptide transport"/>
    <property type="evidence" value="ECO:0007669"/>
    <property type="project" value="TreeGrafter"/>
</dbReference>
<protein>
    <submittedName>
        <fullName evidence="6">Extracellular solute-binding protein family 5</fullName>
    </submittedName>
</protein>
<feature type="domain" description="Solute-binding protein family 5" evidence="5">
    <location>
        <begin position="102"/>
        <end position="466"/>
    </location>
</feature>
<organism evidence="6 7">
    <name type="scientific">Allomeiothermus silvanus (strain ATCC 700542 / DSM 9946 / NBRC 106475 / NCIMB 13440 / VI-R2)</name>
    <name type="common">Thermus silvanus</name>
    <dbReference type="NCBI Taxonomy" id="526227"/>
    <lineage>
        <taxon>Bacteria</taxon>
        <taxon>Thermotogati</taxon>
        <taxon>Deinococcota</taxon>
        <taxon>Deinococci</taxon>
        <taxon>Thermales</taxon>
        <taxon>Thermaceae</taxon>
        <taxon>Allomeiothermus</taxon>
    </lineage>
</organism>
<keyword evidence="7" id="KW-1185">Reference proteome</keyword>
<dbReference type="PANTHER" id="PTHR30290:SF9">
    <property type="entry name" value="OLIGOPEPTIDE-BINDING PROTEIN APPA"/>
    <property type="match status" value="1"/>
</dbReference>
<dbReference type="Gene3D" id="3.10.105.10">
    <property type="entry name" value="Dipeptide-binding Protein, Domain 3"/>
    <property type="match status" value="1"/>
</dbReference>
<evidence type="ECO:0000256" key="1">
    <source>
        <dbReference type="ARBA" id="ARBA00005695"/>
    </source>
</evidence>
<sequence>MNRLSKFAVLGFALAGLAWAGPQDNSLIVGASQEPRVLAGDFLNVISNQAIKSEMEQYLFAPLIGTDVESESFPVLVTELPTEQNRRLRVTDIGGGKKRLEMDLTLKEGLKWSDGQPLTTDDIKFYYDVGKAPGMPVLNPDYWQRVKLSVKDARNFTVTFEPAYYYDTYGSPMGYAPAHIMKAEFDKALAQVKGLNVDKDAEKINEIYRSFFNSFSTPQAINAKKMVYSGPFRVNRWVPGSSVEMVRNPNFTAVTPQGGADKYVQKVTYRFIQNTNSLLVAILGGGIDVTSSVALTFDQARSRQLTSRAPGRFDIWFVPGPIWEHIDVNKFSNCQQVKDLGLDDVRTRQALLYAMNREGLVKAFFDGLQPVAHTWIAPVNPLFNPNVAKYEYNLKKAEDLLAQLGWKKGSDGILQRTVGGRTVRFEIEFVTTAGNAIRERTQQFFANDFKQLGISVKINNAPSAVVFADDFIQRASECRWTGLFEFAWVSSLAEGGDLFQYKNLNTGAISVPTKENNYQGQNIGGWRNDDFDRLTSQGVLEFNEARRKQLFAQAQEIWAKELPALPLYFRSNPYVVRKGLVNYVAAAYSGGNGYPGWNAWEIGWESRGAVKRLDQAKYARSF</sequence>